<sequence>MEELLKRLAVCIERGKVDKDARHPPDMQGQDGASELTRQALDAGVSSTELLEKSLMVGMRRIGDRFAAGKAFIPDLLIAAKAMNAAMVHLKPYFTSGEAQHKGTVILGTVTGDLHDIGKNLVKMVLEGEGWQVVDLGTNAGPDRFLAALQENPHALIGLSALLTTTMLNMETIVQQVKKNSPDTPVFVGGAPLSADFSGKIGADGYFPEPQSFARHIDDKYGRVRS</sequence>
<evidence type="ECO:0000259" key="4">
    <source>
        <dbReference type="PROSITE" id="PS51337"/>
    </source>
</evidence>
<dbReference type="GO" id="GO:0046872">
    <property type="term" value="F:metal ion binding"/>
    <property type="evidence" value="ECO:0007669"/>
    <property type="project" value="UniProtKB-KW"/>
</dbReference>
<dbReference type="PROSITE" id="PS51332">
    <property type="entry name" value="B12_BINDING"/>
    <property type="match status" value="1"/>
</dbReference>
<dbReference type="Proteomes" id="UP000885779">
    <property type="component" value="Unassembled WGS sequence"/>
</dbReference>
<dbReference type="AlphaFoldDB" id="A0A7V4TZ97"/>
<dbReference type="GO" id="GO:0008705">
    <property type="term" value="F:methionine synthase activity"/>
    <property type="evidence" value="ECO:0007669"/>
    <property type="project" value="TreeGrafter"/>
</dbReference>
<evidence type="ECO:0000313" key="5">
    <source>
        <dbReference type="EMBL" id="HGY55050.1"/>
    </source>
</evidence>
<dbReference type="GO" id="GO:0005829">
    <property type="term" value="C:cytosol"/>
    <property type="evidence" value="ECO:0007669"/>
    <property type="project" value="TreeGrafter"/>
</dbReference>
<gene>
    <name evidence="5" type="ORF">ENK44_05070</name>
</gene>
<reference evidence="5" key="1">
    <citation type="journal article" date="2020" name="mSystems">
        <title>Genome- and Community-Level Interaction Insights into Carbon Utilization and Element Cycling Functions of Hydrothermarchaeota in Hydrothermal Sediment.</title>
        <authorList>
            <person name="Zhou Z."/>
            <person name="Liu Y."/>
            <person name="Xu W."/>
            <person name="Pan J."/>
            <person name="Luo Z.H."/>
            <person name="Li M."/>
        </authorList>
    </citation>
    <scope>NUCLEOTIDE SEQUENCE [LARGE SCALE GENOMIC DNA]</scope>
    <source>
        <strain evidence="5">HyVt-577</strain>
    </source>
</reference>
<dbReference type="SUPFAM" id="SSF47644">
    <property type="entry name" value="Methionine synthase domain"/>
    <property type="match status" value="1"/>
</dbReference>
<dbReference type="GO" id="GO:0031419">
    <property type="term" value="F:cobalamin binding"/>
    <property type="evidence" value="ECO:0007669"/>
    <property type="project" value="InterPro"/>
</dbReference>
<dbReference type="Pfam" id="PF02310">
    <property type="entry name" value="B12-binding"/>
    <property type="match status" value="1"/>
</dbReference>
<dbReference type="SMART" id="SM01018">
    <property type="entry name" value="B12-binding_2"/>
    <property type="match status" value="1"/>
</dbReference>
<dbReference type="GO" id="GO:0046653">
    <property type="term" value="P:tetrahydrofolate metabolic process"/>
    <property type="evidence" value="ECO:0007669"/>
    <property type="project" value="TreeGrafter"/>
</dbReference>
<dbReference type="InterPro" id="IPR036724">
    <property type="entry name" value="Cobalamin-bd_sf"/>
</dbReference>
<accession>A0A7V4TZ97</accession>
<feature type="domain" description="B12-binding" evidence="3">
    <location>
        <begin position="102"/>
        <end position="226"/>
    </location>
</feature>
<dbReference type="InterPro" id="IPR006158">
    <property type="entry name" value="Cobalamin-bd"/>
</dbReference>
<evidence type="ECO:0000259" key="3">
    <source>
        <dbReference type="PROSITE" id="PS51332"/>
    </source>
</evidence>
<comment type="caution">
    <text evidence="5">The sequence shown here is derived from an EMBL/GenBank/DDBJ whole genome shotgun (WGS) entry which is preliminary data.</text>
</comment>
<dbReference type="InterPro" id="IPR050554">
    <property type="entry name" value="Met_Synthase/Corrinoid"/>
</dbReference>
<evidence type="ECO:0000256" key="1">
    <source>
        <dbReference type="ARBA" id="ARBA00022723"/>
    </source>
</evidence>
<feature type="domain" description="B12-binding N-terminal" evidence="4">
    <location>
        <begin position="8"/>
        <end position="102"/>
    </location>
</feature>
<dbReference type="SUPFAM" id="SSF52242">
    <property type="entry name" value="Cobalamin (vitamin B12)-binding domain"/>
    <property type="match status" value="1"/>
</dbReference>
<keyword evidence="1" id="KW-0479">Metal-binding</keyword>
<evidence type="ECO:0000256" key="2">
    <source>
        <dbReference type="ARBA" id="ARBA00023285"/>
    </source>
</evidence>
<dbReference type="InterPro" id="IPR036594">
    <property type="entry name" value="Meth_synthase_dom"/>
</dbReference>
<dbReference type="Gene3D" id="3.40.50.280">
    <property type="entry name" value="Cobalamin-binding domain"/>
    <property type="match status" value="1"/>
</dbReference>
<protein>
    <submittedName>
        <fullName evidence="5">Cobalamin-binding protein</fullName>
    </submittedName>
</protein>
<dbReference type="InterPro" id="IPR003759">
    <property type="entry name" value="Cbl-bd_cap"/>
</dbReference>
<dbReference type="EMBL" id="DRQG01000044">
    <property type="protein sequence ID" value="HGY55050.1"/>
    <property type="molecule type" value="Genomic_DNA"/>
</dbReference>
<dbReference type="PANTHER" id="PTHR45833:SF1">
    <property type="entry name" value="METHIONINE SYNTHASE"/>
    <property type="match status" value="1"/>
</dbReference>
<name>A0A7V4TZ97_CALAY</name>
<dbReference type="Gene3D" id="1.10.1240.10">
    <property type="entry name" value="Methionine synthase domain"/>
    <property type="match status" value="1"/>
</dbReference>
<organism evidence="5">
    <name type="scientific">Caldithrix abyssi</name>
    <dbReference type="NCBI Taxonomy" id="187145"/>
    <lineage>
        <taxon>Bacteria</taxon>
        <taxon>Pseudomonadati</taxon>
        <taxon>Calditrichota</taxon>
        <taxon>Calditrichia</taxon>
        <taxon>Calditrichales</taxon>
        <taxon>Calditrichaceae</taxon>
        <taxon>Caldithrix</taxon>
    </lineage>
</organism>
<proteinExistence type="predicted"/>
<dbReference type="PROSITE" id="PS51337">
    <property type="entry name" value="B12_BINDING_NTER"/>
    <property type="match status" value="1"/>
</dbReference>
<keyword evidence="2" id="KW-0170">Cobalt</keyword>
<dbReference type="PANTHER" id="PTHR45833">
    <property type="entry name" value="METHIONINE SYNTHASE"/>
    <property type="match status" value="1"/>
</dbReference>
<dbReference type="GO" id="GO:0050667">
    <property type="term" value="P:homocysteine metabolic process"/>
    <property type="evidence" value="ECO:0007669"/>
    <property type="project" value="TreeGrafter"/>
</dbReference>
<dbReference type="Pfam" id="PF02607">
    <property type="entry name" value="B12-binding_2"/>
    <property type="match status" value="1"/>
</dbReference>